<reference evidence="2 3" key="1">
    <citation type="submission" date="2018-08" db="EMBL/GenBank/DDBJ databases">
        <title>Genome and evolution of the arbuscular mycorrhizal fungus Diversispora epigaea (formerly Glomus versiforme) and its bacterial endosymbionts.</title>
        <authorList>
            <person name="Sun X."/>
            <person name="Fei Z."/>
            <person name="Harrison M."/>
        </authorList>
    </citation>
    <scope>NUCLEOTIDE SEQUENCE [LARGE SCALE GENOMIC DNA]</scope>
    <source>
        <strain evidence="2 3">IT104</strain>
    </source>
</reference>
<gene>
    <name evidence="2" type="ORF">Glove_219g3</name>
</gene>
<keyword evidence="3" id="KW-1185">Reference proteome</keyword>
<protein>
    <submittedName>
        <fullName evidence="2">Uncharacterized protein</fullName>
    </submittedName>
</protein>
<evidence type="ECO:0000313" key="2">
    <source>
        <dbReference type="EMBL" id="RHZ74836.1"/>
    </source>
</evidence>
<dbReference type="Proteomes" id="UP000266861">
    <property type="component" value="Unassembled WGS sequence"/>
</dbReference>
<dbReference type="AlphaFoldDB" id="A0A397IM64"/>
<dbReference type="EMBL" id="PQFF01000204">
    <property type="protein sequence ID" value="RHZ74836.1"/>
    <property type="molecule type" value="Genomic_DNA"/>
</dbReference>
<sequence length="127" mass="15375">MEDVLIEELKRTNSASDSKDVNETKAKYREQNIKKIKEMYDEIEMDKKNSDDKIDKKNSDDEIDEKDKEKIWKLFKEIDKDRIDNIESFDAKTISKFNIERLIHQYNVRMNKDFCRKCNSRNLMTKK</sequence>
<evidence type="ECO:0000256" key="1">
    <source>
        <dbReference type="SAM" id="MobiDB-lite"/>
    </source>
</evidence>
<name>A0A397IM64_9GLOM</name>
<accession>A0A397IM64</accession>
<dbReference type="OrthoDB" id="59699at2759"/>
<feature type="compositionally biased region" description="Basic and acidic residues" evidence="1">
    <location>
        <begin position="7"/>
        <end position="26"/>
    </location>
</feature>
<evidence type="ECO:0000313" key="3">
    <source>
        <dbReference type="Proteomes" id="UP000266861"/>
    </source>
</evidence>
<proteinExistence type="predicted"/>
<organism evidence="2 3">
    <name type="scientific">Diversispora epigaea</name>
    <dbReference type="NCBI Taxonomy" id="1348612"/>
    <lineage>
        <taxon>Eukaryota</taxon>
        <taxon>Fungi</taxon>
        <taxon>Fungi incertae sedis</taxon>
        <taxon>Mucoromycota</taxon>
        <taxon>Glomeromycotina</taxon>
        <taxon>Glomeromycetes</taxon>
        <taxon>Diversisporales</taxon>
        <taxon>Diversisporaceae</taxon>
        <taxon>Diversispora</taxon>
    </lineage>
</organism>
<comment type="caution">
    <text evidence="2">The sequence shown here is derived from an EMBL/GenBank/DDBJ whole genome shotgun (WGS) entry which is preliminary data.</text>
</comment>
<feature type="region of interest" description="Disordered" evidence="1">
    <location>
        <begin position="1"/>
        <end position="26"/>
    </location>
</feature>